<dbReference type="AlphaFoldDB" id="A0AAW1W643"/>
<dbReference type="Proteomes" id="UP001457282">
    <property type="component" value="Unassembled WGS sequence"/>
</dbReference>
<gene>
    <name evidence="4" type="ORF">M0R45_028911</name>
</gene>
<feature type="signal peptide" evidence="3">
    <location>
        <begin position="1"/>
        <end position="22"/>
    </location>
</feature>
<evidence type="ECO:0000256" key="1">
    <source>
        <dbReference type="ARBA" id="ARBA00005679"/>
    </source>
</evidence>
<evidence type="ECO:0000313" key="5">
    <source>
        <dbReference type="Proteomes" id="UP001457282"/>
    </source>
</evidence>
<accession>A0AAW1W643</accession>
<dbReference type="InterPro" id="IPR004911">
    <property type="entry name" value="Interferon-induced_GILT"/>
</dbReference>
<sequence>MAHRKFFSLLVLTSLLSAYASCSSLEDHSINVSSAMESQKSALTPTDDQKVNLTLNYETLNPDSAVFLVKDLKGVFDNDLITILNLRLVPWGKAYTNKSDNATLCQNGPDECYLNTIQACAIDVWRVVDKHFGFIYCIEFLVIEGRHKEWQSCFSTWGLPQKPIMDCFNSGDGKKLEQKFGNETRHLSPPLEFVPWLVVNNQPIGKDYENFAVYVCKAYKGSTVPKACQSVHWNPKT</sequence>
<proteinExistence type="inferred from homology"/>
<comment type="caution">
    <text evidence="4">The sequence shown here is derived from an EMBL/GenBank/DDBJ whole genome shotgun (WGS) entry which is preliminary data.</text>
</comment>
<evidence type="ECO:0000256" key="3">
    <source>
        <dbReference type="SAM" id="SignalP"/>
    </source>
</evidence>
<evidence type="ECO:0000313" key="4">
    <source>
        <dbReference type="EMBL" id="KAK9920356.1"/>
    </source>
</evidence>
<dbReference type="PANTHER" id="PTHR13234:SF27">
    <property type="entry name" value="GAMMA INTERFERON INDUCIBLE LYSOSOMAL THIOL REDUCTASE"/>
    <property type="match status" value="1"/>
</dbReference>
<comment type="similarity">
    <text evidence="1">Belongs to the GILT family.</text>
</comment>
<keyword evidence="3" id="KW-0732">Signal</keyword>
<reference evidence="4 5" key="1">
    <citation type="journal article" date="2023" name="G3 (Bethesda)">
        <title>A chromosome-length genome assembly and annotation of blackberry (Rubus argutus, cv. 'Hillquist').</title>
        <authorList>
            <person name="Bruna T."/>
            <person name="Aryal R."/>
            <person name="Dudchenko O."/>
            <person name="Sargent D.J."/>
            <person name="Mead D."/>
            <person name="Buti M."/>
            <person name="Cavallini A."/>
            <person name="Hytonen T."/>
            <person name="Andres J."/>
            <person name="Pham M."/>
            <person name="Weisz D."/>
            <person name="Mascagni F."/>
            <person name="Usai G."/>
            <person name="Natali L."/>
            <person name="Bassil N."/>
            <person name="Fernandez G.E."/>
            <person name="Lomsadze A."/>
            <person name="Armour M."/>
            <person name="Olukolu B."/>
            <person name="Poorten T."/>
            <person name="Britton C."/>
            <person name="Davik J."/>
            <person name="Ashrafi H."/>
            <person name="Aiden E.L."/>
            <person name="Borodovsky M."/>
            <person name="Worthington M."/>
        </authorList>
    </citation>
    <scope>NUCLEOTIDE SEQUENCE [LARGE SCALE GENOMIC DNA]</scope>
    <source>
        <strain evidence="4">PI 553951</strain>
    </source>
</reference>
<dbReference type="EMBL" id="JBEDUW010000006">
    <property type="protein sequence ID" value="KAK9920356.1"/>
    <property type="molecule type" value="Genomic_DNA"/>
</dbReference>
<name>A0AAW1W643_RUBAR</name>
<keyword evidence="2" id="KW-0325">Glycoprotein</keyword>
<keyword evidence="5" id="KW-1185">Reference proteome</keyword>
<evidence type="ECO:0000256" key="2">
    <source>
        <dbReference type="ARBA" id="ARBA00023180"/>
    </source>
</evidence>
<dbReference type="PANTHER" id="PTHR13234">
    <property type="entry name" value="GAMMA-INTERFERON INDUCIBLE LYSOSOMAL THIOL REDUCTASE GILT"/>
    <property type="match status" value="1"/>
</dbReference>
<organism evidence="4 5">
    <name type="scientific">Rubus argutus</name>
    <name type="common">Southern blackberry</name>
    <dbReference type="NCBI Taxonomy" id="59490"/>
    <lineage>
        <taxon>Eukaryota</taxon>
        <taxon>Viridiplantae</taxon>
        <taxon>Streptophyta</taxon>
        <taxon>Embryophyta</taxon>
        <taxon>Tracheophyta</taxon>
        <taxon>Spermatophyta</taxon>
        <taxon>Magnoliopsida</taxon>
        <taxon>eudicotyledons</taxon>
        <taxon>Gunneridae</taxon>
        <taxon>Pentapetalae</taxon>
        <taxon>rosids</taxon>
        <taxon>fabids</taxon>
        <taxon>Rosales</taxon>
        <taxon>Rosaceae</taxon>
        <taxon>Rosoideae</taxon>
        <taxon>Rosoideae incertae sedis</taxon>
        <taxon>Rubus</taxon>
    </lineage>
</organism>
<feature type="chain" id="PRO_5043385357" evidence="3">
    <location>
        <begin position="23"/>
        <end position="237"/>
    </location>
</feature>
<dbReference type="GO" id="GO:0016671">
    <property type="term" value="F:oxidoreductase activity, acting on a sulfur group of donors, disulfide as acceptor"/>
    <property type="evidence" value="ECO:0007669"/>
    <property type="project" value="InterPro"/>
</dbReference>
<protein>
    <submittedName>
        <fullName evidence="4">Uncharacterized protein</fullName>
    </submittedName>
</protein>
<dbReference type="Pfam" id="PF03227">
    <property type="entry name" value="GILT"/>
    <property type="match status" value="1"/>
</dbReference>